<dbReference type="InterPro" id="IPR000595">
    <property type="entry name" value="cNMP-bd_dom"/>
</dbReference>
<dbReference type="AlphaFoldDB" id="A0A2T3KT56"/>
<dbReference type="Gene3D" id="2.60.120.10">
    <property type="entry name" value="Jelly Rolls"/>
    <property type="match status" value="1"/>
</dbReference>
<dbReference type="EMBL" id="PYNS01000017">
    <property type="protein sequence ID" value="PSV09630.1"/>
    <property type="molecule type" value="Genomic_DNA"/>
</dbReference>
<sequence length="215" mass="25047">MKEEELNLITKLKQSPFCRRHYYKKGDALINQGCCDGHLYLLEDANISVAYHSISGKRYTISYETDFTGILGEMEIFRDEEESVFSIFAEHKSQCYIIDRKHITECITQDPQIAISLLKIISSRYENSITQAMKRILYPLKYNIIDTLLQKSQHSHDGWFDLHVTKNSTLLGSSSRSYRRILKVLLDQNLILKQGKKYQIIDKNSLMNELKNSDI</sequence>
<feature type="domain" description="Cyclic nucleotide-binding" evidence="1">
    <location>
        <begin position="1"/>
        <end position="101"/>
    </location>
</feature>
<dbReference type="SUPFAM" id="SSF51206">
    <property type="entry name" value="cAMP-binding domain-like"/>
    <property type="match status" value="1"/>
</dbReference>
<accession>A0A2T3KT56</accession>
<protein>
    <recommendedName>
        <fullName evidence="1">Cyclic nucleotide-binding domain-containing protein</fullName>
    </recommendedName>
</protein>
<dbReference type="Proteomes" id="UP000240530">
    <property type="component" value="Unassembled WGS sequence"/>
</dbReference>
<dbReference type="CDD" id="cd00038">
    <property type="entry name" value="CAP_ED"/>
    <property type="match status" value="1"/>
</dbReference>
<comment type="caution">
    <text evidence="2">The sequence shown here is derived from an EMBL/GenBank/DDBJ whole genome shotgun (WGS) entry which is preliminary data.</text>
</comment>
<reference evidence="2 3" key="1">
    <citation type="submission" date="2018-03" db="EMBL/GenBank/DDBJ databases">
        <title>Whole genome sequencing of Histamine producing bacteria.</title>
        <authorList>
            <person name="Butler K."/>
        </authorList>
    </citation>
    <scope>NUCLEOTIDE SEQUENCE [LARGE SCALE GENOMIC DNA]</scope>
    <source>
        <strain evidence="2 3">Res.4.1</strain>
    </source>
</reference>
<evidence type="ECO:0000313" key="2">
    <source>
        <dbReference type="EMBL" id="PSV09630.1"/>
    </source>
</evidence>
<dbReference type="Pfam" id="PF00027">
    <property type="entry name" value="cNMP_binding"/>
    <property type="match status" value="1"/>
</dbReference>
<dbReference type="InterPro" id="IPR014710">
    <property type="entry name" value="RmlC-like_jellyroll"/>
</dbReference>
<proteinExistence type="predicted"/>
<gene>
    <name evidence="2" type="ORF">C0W93_14580</name>
</gene>
<dbReference type="PROSITE" id="PS50042">
    <property type="entry name" value="CNMP_BINDING_3"/>
    <property type="match status" value="1"/>
</dbReference>
<dbReference type="InterPro" id="IPR018490">
    <property type="entry name" value="cNMP-bd_dom_sf"/>
</dbReference>
<evidence type="ECO:0000259" key="1">
    <source>
        <dbReference type="PROSITE" id="PS50042"/>
    </source>
</evidence>
<organism evidence="2 3">
    <name type="scientific">Photobacterium leiognathi subsp. mandapamensis</name>
    <name type="common">Photobacterium mandapamensis</name>
    <dbReference type="NCBI Taxonomy" id="48408"/>
    <lineage>
        <taxon>Bacteria</taxon>
        <taxon>Pseudomonadati</taxon>
        <taxon>Pseudomonadota</taxon>
        <taxon>Gammaproteobacteria</taxon>
        <taxon>Vibrionales</taxon>
        <taxon>Vibrionaceae</taxon>
        <taxon>Photobacterium</taxon>
    </lineage>
</organism>
<evidence type="ECO:0000313" key="3">
    <source>
        <dbReference type="Proteomes" id="UP000240530"/>
    </source>
</evidence>
<name>A0A2T3KT56_PHOLD</name>
<dbReference type="RefSeq" id="WP_107185529.1">
    <property type="nucleotide sequence ID" value="NZ_PYNS01000017.1"/>
</dbReference>